<reference evidence="3" key="1">
    <citation type="submission" date="2006-01" db="EMBL/GenBank/DDBJ databases">
        <title>Complete sequence of Novosphingobium aromaticivorans DSM 12444.</title>
        <authorList>
            <consortium name="US DOE Joint Genome Institute"/>
            <person name="Copeland A."/>
            <person name="Lucas S."/>
            <person name="Lapidus A."/>
            <person name="Barry K."/>
            <person name="Detter J.C."/>
            <person name="Glavina T."/>
            <person name="Hammon N."/>
            <person name="Israni S."/>
            <person name="Pitluck S."/>
            <person name="Chain P."/>
            <person name="Malfatti S."/>
            <person name="Shin M."/>
            <person name="Vergez L."/>
            <person name="Schmutz J."/>
            <person name="Larimer F."/>
            <person name="Land M."/>
            <person name="Kyrpides N."/>
            <person name="Ivanova N."/>
            <person name="Fredrickson J."/>
            <person name="Balkwill D."/>
            <person name="Romine M.F."/>
            <person name="Richardson P."/>
        </authorList>
    </citation>
    <scope>NUCLEOTIDE SEQUENCE [LARGE SCALE GENOMIC DNA]</scope>
    <source>
        <strain evidence="3">ATCC 700278 / DSM 12444 / CCUG 56034 / CIP 105152 / NBRC 16084 / F199</strain>
    </source>
</reference>
<gene>
    <name evidence="2" type="ordered locus">Saro_3298</name>
</gene>
<evidence type="ECO:0000313" key="2">
    <source>
        <dbReference type="EMBL" id="ABD27733.1"/>
    </source>
</evidence>
<accession>Q2G340</accession>
<feature type="region of interest" description="Disordered" evidence="1">
    <location>
        <begin position="1"/>
        <end position="29"/>
    </location>
</feature>
<dbReference type="STRING" id="279238.Saro_3298"/>
<dbReference type="KEGG" id="nar:Saro_3298"/>
<evidence type="ECO:0000256" key="1">
    <source>
        <dbReference type="SAM" id="MobiDB-lite"/>
    </source>
</evidence>
<name>Q2G340_NOVAD</name>
<dbReference type="EMBL" id="CP000248">
    <property type="protein sequence ID" value="ABD27733.1"/>
    <property type="molecule type" value="Genomic_DNA"/>
</dbReference>
<dbReference type="HOGENOM" id="CLU_1823376_0_0_5"/>
<protein>
    <recommendedName>
        <fullName evidence="4">SnoaL-like domain-containing protein</fullName>
    </recommendedName>
</protein>
<organism evidence="2 3">
    <name type="scientific">Novosphingobium aromaticivorans (strain ATCC 700278 / DSM 12444 / CCUG 56034 / CIP 105152 / NBRC 16084 / F199)</name>
    <dbReference type="NCBI Taxonomy" id="279238"/>
    <lineage>
        <taxon>Bacteria</taxon>
        <taxon>Pseudomonadati</taxon>
        <taxon>Pseudomonadota</taxon>
        <taxon>Alphaproteobacteria</taxon>
        <taxon>Sphingomonadales</taxon>
        <taxon>Sphingomonadaceae</taxon>
        <taxon>Novosphingobium</taxon>
    </lineage>
</organism>
<keyword evidence="3" id="KW-1185">Reference proteome</keyword>
<evidence type="ECO:0000313" key="3">
    <source>
        <dbReference type="Proteomes" id="UP000009134"/>
    </source>
</evidence>
<feature type="compositionally biased region" description="Low complexity" evidence="1">
    <location>
        <begin position="1"/>
        <end position="19"/>
    </location>
</feature>
<evidence type="ECO:0008006" key="4">
    <source>
        <dbReference type="Google" id="ProtNLM"/>
    </source>
</evidence>
<sequence>MATPTPAAPTPTRTASAVPPTGPGMPSFARDPQTVLDAFASAIEARDWKAVRAYWGDRGNRSGLDEAAFAARWSVLEAPEVTVGDGTQEGAAGSLYYTAPVTIRDGERELAGEVTLRRANDVPGATTEQLRWHIESATLAP</sequence>
<dbReference type="eggNOG" id="ENOG5032BTG">
    <property type="taxonomic scope" value="Bacteria"/>
</dbReference>
<dbReference type="AlphaFoldDB" id="Q2G340"/>
<proteinExistence type="predicted"/>
<dbReference type="Proteomes" id="UP000009134">
    <property type="component" value="Chromosome"/>
</dbReference>